<dbReference type="GO" id="GO:0016042">
    <property type="term" value="P:lipid catabolic process"/>
    <property type="evidence" value="ECO:0007669"/>
    <property type="project" value="UniProtKB-KW"/>
</dbReference>
<protein>
    <recommendedName>
        <fullName evidence="6">PNPLA domain-containing protein</fullName>
    </recommendedName>
</protein>
<dbReference type="CDD" id="cd19757">
    <property type="entry name" value="Bbox1"/>
    <property type="match status" value="1"/>
</dbReference>
<dbReference type="EMBL" id="JAUTXT010000026">
    <property type="protein sequence ID" value="KAK3673240.1"/>
    <property type="molecule type" value="Genomic_DNA"/>
</dbReference>
<gene>
    <name evidence="7" type="ORF">LTR78_006785</name>
</gene>
<sequence>MTIETAYREDDSASISSEGPAEGCEDDRCGGAQPPIWHCVDCDSSYCSDCWPRQGPHRPKKKGRDGMVHQKENPFVVRRLKAILNPTRKAEEIQKLHEQDASTKWFGVARDLTGRPNFEDYGRYASLMSTISPIGENGMTNRYPQLVSFIGVTNAGKSTLIKMLVNHDADSVSLENRALFPSPVVGSVVNDTLPTSGDVHLYADPATHAEQLPILYADCEGFEGGERTPLGARARRRARSDPSSESSERPGNVYSRSIEWANTEEQRQREYAVTALYPRLLYTFSDCVVFVLRNAKTFQSAVLTKLLDWGVAALEKSINQPALPHCIVALNGTDPSVDEREWDVDYATQSLLSSVRGALDYVEGVPRFRELAEYWRSLGKHIYTVEDLILRYYSSFKVVRIPSKPRYMTINEQIGKLHQIIKTNCEDSFRTKRRARMLTNADELNVYLQSGFDHFTTHLNVPFNFMQISLLRNPITNDFGGHILQLCTTISSQQTKHQPGKVAVMFERLSVMLASCVLLDCARFRKGRVDELFGNYEKFFDYAMSEFLELHYPCSYVSADGRRKCVLVKARHQPKGHQDNEGIIAAGDYEAAFDGNFSPTWKTQLRSAIEGIHRDFSYELEQLSQVEDTQAIPEEKIALVLHEEHLNQFFELVGPASSICSHATCAVTLPSCPLHRASTKWAKPAIIKFKPPGAGVRVLSLDGGGIRGIVQLEVLRAIEQAIGGFLPVQNFFDLIVGTGTGGMLGAALAYRDRNVDSCIDMFCALSNHAFTPRLRGVPIISNIAMAFSSGPKYKTKPLHGALKTAFEDDADMFGSATRFTSGVRVALTTTSVTGRETMLIASYRRPEDPTPVYSFERPHEPDMELKVWESVAASMATPSYFRPFNHHAKTYLDGGLRCPNPSFIADRERRLIWPDVDEPDLFLSLGTGQNRISVLEKLSSRPKNGTTTTLIPQPGQTALEARKASRWRSKRVDDVLDAEIAWVDFRNYAVRERSEAKGRRFIRFNPDLDREPPAQDSRNDIEALQVNVRRRLHTPHRMAALRNVAHRLVASSFYLELQSKNLAEKSEQICIGAIKCRFDDGSMEMCALGRILEQRRVDGFEPYFMIRPINESVHDSFMVPLTIDVIRGMTDSAVFGLPNIHIPLRNASRQTAITLFLTAHDGLEPDGFPISGFPRVLLGEPANAPAKRQPRQSLDQSRNHRRAKTIGDEDAISLNGPFPGGYGRGDHSEDSWQETQAKMSPDMSQDGRLKMSLADLITQHQNTGSSIKQRTNRFWTYIGNNHMATHPEMYTADELAKYAGNMSARPAELDNSTSTSSITQNAADPSQALSPAMTDHSFYSTESEPQQQRDSHQQQKVEVHELEARIRDHTTQAAQTNEQPKDSAKHPERFGSRDYPQYTYTAPLPTRDHRHAFNQATQHSGTFLVEPSQDEDDGSHSAYSGQETEVHVAAARTVVQVPPPYPAHDRGFGHSPLETAIETSLPDSQTVSQLDKWLQAQRSTGTLQRKAGRLRMVTEEEES</sequence>
<evidence type="ECO:0000256" key="1">
    <source>
        <dbReference type="ARBA" id="ARBA00022801"/>
    </source>
</evidence>
<reference evidence="7" key="1">
    <citation type="submission" date="2023-07" db="EMBL/GenBank/DDBJ databases">
        <title>Black Yeasts Isolated from many extreme environments.</title>
        <authorList>
            <person name="Coleine C."/>
            <person name="Stajich J.E."/>
            <person name="Selbmann L."/>
        </authorList>
    </citation>
    <scope>NUCLEOTIDE SEQUENCE</scope>
    <source>
        <strain evidence="7">CCFEE 5485</strain>
    </source>
</reference>
<dbReference type="Proteomes" id="UP001274830">
    <property type="component" value="Unassembled WGS sequence"/>
</dbReference>
<feature type="short sequence motif" description="DGA/G" evidence="4">
    <location>
        <begin position="893"/>
        <end position="895"/>
    </location>
</feature>
<evidence type="ECO:0000259" key="6">
    <source>
        <dbReference type="PROSITE" id="PS51635"/>
    </source>
</evidence>
<keyword evidence="1" id="KW-0378">Hydrolase</keyword>
<feature type="compositionally biased region" description="Basic and acidic residues" evidence="5">
    <location>
        <begin position="239"/>
        <end position="248"/>
    </location>
</feature>
<feature type="region of interest" description="Disordered" evidence="5">
    <location>
        <begin position="1306"/>
        <end position="1358"/>
    </location>
</feature>
<feature type="compositionally biased region" description="Basic and acidic residues" evidence="5">
    <location>
        <begin position="1"/>
        <end position="11"/>
    </location>
</feature>
<dbReference type="InterPro" id="IPR002641">
    <property type="entry name" value="PNPLA_dom"/>
</dbReference>
<dbReference type="GO" id="GO:0019369">
    <property type="term" value="P:arachidonate metabolic process"/>
    <property type="evidence" value="ECO:0007669"/>
    <property type="project" value="TreeGrafter"/>
</dbReference>
<dbReference type="PANTHER" id="PTHR24185">
    <property type="entry name" value="CALCIUM-INDEPENDENT PHOSPHOLIPASE A2-GAMMA"/>
    <property type="match status" value="1"/>
</dbReference>
<feature type="compositionally biased region" description="Polar residues" evidence="5">
    <location>
        <begin position="1337"/>
        <end position="1346"/>
    </location>
</feature>
<dbReference type="GO" id="GO:0047499">
    <property type="term" value="F:calcium-independent phospholipase A2 activity"/>
    <property type="evidence" value="ECO:0007669"/>
    <property type="project" value="TreeGrafter"/>
</dbReference>
<feature type="short sequence motif" description="GXGXXG" evidence="4">
    <location>
        <begin position="703"/>
        <end position="708"/>
    </location>
</feature>
<dbReference type="GO" id="GO:0016020">
    <property type="term" value="C:membrane"/>
    <property type="evidence" value="ECO:0007669"/>
    <property type="project" value="TreeGrafter"/>
</dbReference>
<feature type="region of interest" description="Disordered" evidence="5">
    <location>
        <begin position="227"/>
        <end position="252"/>
    </location>
</feature>
<keyword evidence="3" id="KW-0443">Lipid metabolism</keyword>
<dbReference type="SUPFAM" id="SSF52151">
    <property type="entry name" value="FabD/lysophospholipase-like"/>
    <property type="match status" value="1"/>
</dbReference>
<dbReference type="Pfam" id="PF01734">
    <property type="entry name" value="Patatin"/>
    <property type="match status" value="1"/>
</dbReference>
<evidence type="ECO:0000313" key="8">
    <source>
        <dbReference type="Proteomes" id="UP001274830"/>
    </source>
</evidence>
<dbReference type="GO" id="GO:0046486">
    <property type="term" value="P:glycerolipid metabolic process"/>
    <property type="evidence" value="ECO:0007669"/>
    <property type="project" value="UniProtKB-ARBA"/>
</dbReference>
<comment type="caution">
    <text evidence="7">The sequence shown here is derived from an EMBL/GenBank/DDBJ whole genome shotgun (WGS) entry which is preliminary data.</text>
</comment>
<dbReference type="InterPro" id="IPR027417">
    <property type="entry name" value="P-loop_NTPase"/>
</dbReference>
<feature type="domain" description="PNPLA" evidence="6">
    <location>
        <begin position="699"/>
        <end position="906"/>
    </location>
</feature>
<proteinExistence type="predicted"/>
<feature type="region of interest" description="Disordered" evidence="5">
    <location>
        <begin position="1"/>
        <end position="27"/>
    </location>
</feature>
<keyword evidence="2" id="KW-0442">Lipid degradation</keyword>
<evidence type="ECO:0000256" key="3">
    <source>
        <dbReference type="ARBA" id="ARBA00023098"/>
    </source>
</evidence>
<feature type="compositionally biased region" description="Polar residues" evidence="5">
    <location>
        <begin position="1310"/>
        <end position="1329"/>
    </location>
</feature>
<dbReference type="Gene3D" id="3.40.1090.10">
    <property type="entry name" value="Cytosolic phospholipase A2 catalytic domain"/>
    <property type="match status" value="1"/>
</dbReference>
<dbReference type="InterPro" id="IPR016035">
    <property type="entry name" value="Acyl_Trfase/lysoPLipase"/>
</dbReference>
<accession>A0AAE0WK86</accession>
<feature type="compositionally biased region" description="Basic and acidic residues" evidence="5">
    <location>
        <begin position="1347"/>
        <end position="1358"/>
    </location>
</feature>
<feature type="region of interest" description="Disordered" evidence="5">
    <location>
        <begin position="1182"/>
        <end position="1236"/>
    </location>
</feature>
<feature type="region of interest" description="Disordered" evidence="5">
    <location>
        <begin position="1370"/>
        <end position="1399"/>
    </location>
</feature>
<dbReference type="SUPFAM" id="SSF52540">
    <property type="entry name" value="P-loop containing nucleoside triphosphate hydrolases"/>
    <property type="match status" value="1"/>
</dbReference>
<evidence type="ECO:0000256" key="2">
    <source>
        <dbReference type="ARBA" id="ARBA00022963"/>
    </source>
</evidence>
<keyword evidence="8" id="KW-1185">Reference proteome</keyword>
<dbReference type="PANTHER" id="PTHR24185:SF1">
    <property type="entry name" value="CALCIUM-INDEPENDENT PHOSPHOLIPASE A2-GAMMA"/>
    <property type="match status" value="1"/>
</dbReference>
<name>A0AAE0WK86_9PEZI</name>
<organism evidence="7 8">
    <name type="scientific">Recurvomyces mirabilis</name>
    <dbReference type="NCBI Taxonomy" id="574656"/>
    <lineage>
        <taxon>Eukaryota</taxon>
        <taxon>Fungi</taxon>
        <taxon>Dikarya</taxon>
        <taxon>Ascomycota</taxon>
        <taxon>Pezizomycotina</taxon>
        <taxon>Dothideomycetes</taxon>
        <taxon>Dothideomycetidae</taxon>
        <taxon>Mycosphaerellales</taxon>
        <taxon>Teratosphaeriaceae</taxon>
        <taxon>Recurvomyces</taxon>
    </lineage>
</organism>
<evidence type="ECO:0000256" key="4">
    <source>
        <dbReference type="PROSITE-ProRule" id="PRU01161"/>
    </source>
</evidence>
<evidence type="ECO:0000313" key="7">
    <source>
        <dbReference type="EMBL" id="KAK3673240.1"/>
    </source>
</evidence>
<dbReference type="PROSITE" id="PS51635">
    <property type="entry name" value="PNPLA"/>
    <property type="match status" value="1"/>
</dbReference>
<dbReference type="CDD" id="cd07199">
    <property type="entry name" value="Pat17_PNPLA8_PNPLA9_like"/>
    <property type="match status" value="1"/>
</dbReference>
<evidence type="ECO:0000256" key="5">
    <source>
        <dbReference type="SAM" id="MobiDB-lite"/>
    </source>
</evidence>
<feature type="compositionally biased region" description="Basic and acidic residues" evidence="5">
    <location>
        <begin position="1379"/>
        <end position="1392"/>
    </location>
</feature>
<comment type="caution">
    <text evidence="4">Lacks conserved residue(s) required for the propagation of feature annotation.</text>
</comment>